<dbReference type="EMBL" id="JAAMFM010000003">
    <property type="protein sequence ID" value="NVM94012.1"/>
    <property type="molecule type" value="Genomic_DNA"/>
</dbReference>
<accession>A0A7Y7LXL7</accession>
<sequence>MTTLNERIPAATEFIQVPQPGPVKRFFAFPNPVNEYAARCTAGIVVTLALAAVISGQLWLVGVIAAGFVLRLAFGPRISPAARLSVKVLAPRLGPPKMVPGPPKRFAQGLGAVLSIAALVLLLSGASPAGWTLMAALIVAASLEAFVGLCLGCVIFGVLQRRGIIPAGICEECANFSLRRA</sequence>
<evidence type="ECO:0000259" key="2">
    <source>
        <dbReference type="Pfam" id="PF14340"/>
    </source>
</evidence>
<comment type="caution">
    <text evidence="3">The sequence shown here is derived from an EMBL/GenBank/DDBJ whole genome shotgun (WGS) entry which is preliminary data.</text>
</comment>
<dbReference type="AlphaFoldDB" id="A0A7Y7LXL7"/>
<keyword evidence="1" id="KW-0472">Membrane</keyword>
<evidence type="ECO:0000313" key="3">
    <source>
        <dbReference type="EMBL" id="NVM94012.1"/>
    </source>
</evidence>
<feature type="transmembrane region" description="Helical" evidence="1">
    <location>
        <begin position="42"/>
        <end position="70"/>
    </location>
</feature>
<keyword evidence="4" id="KW-1185">Reference proteome</keyword>
<keyword evidence="1" id="KW-1133">Transmembrane helix</keyword>
<keyword evidence="1" id="KW-0812">Transmembrane</keyword>
<dbReference type="Proteomes" id="UP000543556">
    <property type="component" value="Unassembled WGS sequence"/>
</dbReference>
<protein>
    <submittedName>
        <fullName evidence="3">DUF4395 domain-containing protein</fullName>
    </submittedName>
</protein>
<dbReference type="Pfam" id="PF14340">
    <property type="entry name" value="DUF4395"/>
    <property type="match status" value="1"/>
</dbReference>
<dbReference type="InterPro" id="IPR025508">
    <property type="entry name" value="DUF4395"/>
</dbReference>
<reference evidence="3 4" key="1">
    <citation type="submission" date="2020-02" db="EMBL/GenBank/DDBJ databases">
        <title>Genome sequence of strain AETb3-4.</title>
        <authorList>
            <person name="Gao J."/>
            <person name="Zhang X."/>
        </authorList>
    </citation>
    <scope>NUCLEOTIDE SEQUENCE [LARGE SCALE GENOMIC DNA]</scope>
    <source>
        <strain evidence="3 4">AETb3-4</strain>
    </source>
</reference>
<name>A0A7Y7LXL7_9MICC</name>
<evidence type="ECO:0000256" key="1">
    <source>
        <dbReference type="SAM" id="Phobius"/>
    </source>
</evidence>
<feature type="domain" description="DUF4395" evidence="2">
    <location>
        <begin position="33"/>
        <end position="161"/>
    </location>
</feature>
<gene>
    <name evidence="3" type="ORF">G6034_03625</name>
</gene>
<organism evidence="3 4">
    <name type="scientific">Arthrobacter wenxiniae</name>
    <dbReference type="NCBI Taxonomy" id="2713570"/>
    <lineage>
        <taxon>Bacteria</taxon>
        <taxon>Bacillati</taxon>
        <taxon>Actinomycetota</taxon>
        <taxon>Actinomycetes</taxon>
        <taxon>Micrococcales</taxon>
        <taxon>Micrococcaceae</taxon>
        <taxon>Arthrobacter</taxon>
    </lineage>
</organism>
<evidence type="ECO:0000313" key="4">
    <source>
        <dbReference type="Proteomes" id="UP000543556"/>
    </source>
</evidence>
<feature type="transmembrane region" description="Helical" evidence="1">
    <location>
        <begin position="106"/>
        <end position="127"/>
    </location>
</feature>
<feature type="transmembrane region" description="Helical" evidence="1">
    <location>
        <begin position="133"/>
        <end position="159"/>
    </location>
</feature>
<dbReference type="RefSeq" id="WP_176633743.1">
    <property type="nucleotide sequence ID" value="NZ_JAAMFM010000003.1"/>
</dbReference>
<proteinExistence type="predicted"/>